<dbReference type="GO" id="GO:0003743">
    <property type="term" value="F:translation initiation factor activity"/>
    <property type="evidence" value="ECO:0007669"/>
    <property type="project" value="UniProtKB-KW"/>
</dbReference>
<feature type="compositionally biased region" description="Low complexity" evidence="8">
    <location>
        <begin position="508"/>
        <end position="523"/>
    </location>
</feature>
<evidence type="ECO:0000256" key="1">
    <source>
        <dbReference type="ARBA" id="ARBA00004496"/>
    </source>
</evidence>
<protein>
    <recommendedName>
        <fullName evidence="9">MIF4G domain-containing protein</fullName>
    </recommendedName>
</protein>
<feature type="compositionally biased region" description="Polar residues" evidence="8">
    <location>
        <begin position="1271"/>
        <end position="1281"/>
    </location>
</feature>
<keyword evidence="5" id="KW-0597">Phosphoprotein</keyword>
<feature type="compositionally biased region" description="Low complexity" evidence="8">
    <location>
        <begin position="563"/>
        <end position="582"/>
    </location>
</feature>
<evidence type="ECO:0000256" key="2">
    <source>
        <dbReference type="ARBA" id="ARBA00005775"/>
    </source>
</evidence>
<feature type="compositionally biased region" description="Low complexity" evidence="8">
    <location>
        <begin position="116"/>
        <end position="129"/>
    </location>
</feature>
<dbReference type="InterPro" id="IPR003890">
    <property type="entry name" value="MIF4G-like_typ-3"/>
</dbReference>
<feature type="compositionally biased region" description="Low complexity" evidence="8">
    <location>
        <begin position="247"/>
        <end position="271"/>
    </location>
</feature>
<evidence type="ECO:0000256" key="7">
    <source>
        <dbReference type="ARBA" id="ARBA00022917"/>
    </source>
</evidence>
<evidence type="ECO:0000256" key="8">
    <source>
        <dbReference type="SAM" id="MobiDB-lite"/>
    </source>
</evidence>
<dbReference type="GO" id="GO:0016281">
    <property type="term" value="C:eukaryotic translation initiation factor 4F complex"/>
    <property type="evidence" value="ECO:0007669"/>
    <property type="project" value="TreeGrafter"/>
</dbReference>
<evidence type="ECO:0000259" key="9">
    <source>
        <dbReference type="SMART" id="SM00543"/>
    </source>
</evidence>
<keyword evidence="4" id="KW-0396">Initiation factor</keyword>
<comment type="subcellular location">
    <subcellularLocation>
        <location evidence="1">Cytoplasm</location>
    </subcellularLocation>
</comment>
<dbReference type="Gene3D" id="1.25.40.180">
    <property type="match status" value="2"/>
</dbReference>
<gene>
    <name evidence="10" type="ORF">GGI15_002266</name>
</gene>
<feature type="compositionally biased region" description="Gly residues" evidence="8">
    <location>
        <begin position="917"/>
        <end position="933"/>
    </location>
</feature>
<dbReference type="PANTHER" id="PTHR23253:SF9">
    <property type="entry name" value="EUKARYOTIC TRANSLATION INITIATION FACTOR 4 GAMMA 2"/>
    <property type="match status" value="1"/>
</dbReference>
<feature type="compositionally biased region" description="Low complexity" evidence="8">
    <location>
        <begin position="806"/>
        <end position="818"/>
    </location>
</feature>
<dbReference type="Proteomes" id="UP001140172">
    <property type="component" value="Unassembled WGS sequence"/>
</dbReference>
<feature type="compositionally biased region" description="Low complexity" evidence="8">
    <location>
        <begin position="876"/>
        <end position="889"/>
    </location>
</feature>
<feature type="region of interest" description="Disordered" evidence="8">
    <location>
        <begin position="508"/>
        <end position="615"/>
    </location>
</feature>
<sequence>MSRKHSQASANPKTSSSQQPTLTYAQLAGNNSGKSSNASTPASVTPAPAAPSPAASQSTAAPASQPNPPKSFSAAAKQDNRQRTPTNGTGNQSNSNGGNASGVSGHGGAGAGAARGGNANNNNNSNATSGGPGARNREAAVRLPSRNSVSSAATPNIQFGSLNKQARPQTPPTAQKQNSGAASATSGGAMPPNMAKPAAKPSFGSIKSHGDDSHSGNAGNKRSGNANNNNSGNAAESNSRQHHGRQQQHGQQQNHQQQQQRSGSRASNQGRPSQNYSGFKHGGPKGAPKPQETAASSDSSAPFHPQHHEGGAPNHGGAHHNQSQGHQPNPPMSVAMPGAPAPASAPHSSSSSMSGQQQQHQGGPHYGGAPYRGQGHQHVRPPQAQGHNNAPYKPQANAHYPPHHHMGASQQMSQPMAFPMPGPGQPPMQQAIMTTQPGMPPMQGWMPPPQFAYMQVGGPGYDQYYRAPHGSAGPPPHSMYGMPNYSMPAPQHAGPTPMGPGGMIPGPMSGAPMPGMTAAPMGAQQHPPHHSGNLSASAQAFVPGSRRPVRIVNPNTNEEVDLSSQRLRSVSAASSAPRNAASGTASPALGVSEKRDASGTPAELSSTDEPAKPKFKIPVNKAIKIVDPNLVAKSDKKDEAKVEGKSSASDMPAPSVKEEVKETKPEAEAVTDLTEALAKTSIEAEVEAEAEVDEDDEDVEQNEEQEEEEEEGEIAEAEDSAPQTPTPLTGRSRQVTFSEPVTPSVRTMSSTEIADLYSGEKDAPTLVGEILKYPRVFLERFNGLCKPPAGFNLEIVNTDERRSSDRGSGMRRSMSGSGRSRDQQMSSSNVMSGFGGMGNFRHVNSTSPHAHAPLGTSEERFRQSTHEMKSRMDSAPRSGSSMGGRPPSGQYRNNLGSNRESRGGRTGGRGRGRGRGRGGSQHGGDRYGGGPGGQNDLPTDFKPLVKSENRYVAKALRVGKNAVEDDMQEEVYHRRIQALLNKLTPDNFPDVSSELLEWGNKSIKETDGRILRHLVMLVFEKATDEPVWASIYARLCFRLIVDINKDISDENVLNKDGNLMTGMQLVRKYLLTKCQDDFERGWKVEMPDDMESAEYYEAVKIKRRGLGLIQFIGELFLLDILSERIIHNCIRRLLANYESPEGEETESMAKLLTTVGKKMDHPEAESFMKVYFQRIQAMSVNKKLDSRIRFQLKDVIDLRQNKWVSRAANANTGPKTIAEIHEEIEKAKAQEEKMRRAASSAGRRSESHAGRGEGPGGRRSGWNTVGGPSGSGRSEQSQRTGDMTGFGNMARSKAQRVGGNPFSVLAGGSRGWRGANSSDGRKNRDDRPRSLMLGPGGRTPSHSSRAGNNSGGDSTPVTPEPVGTSNMFDALMNEEEDSAHHASPRAEPARGGSKVPPLSSSSMSSAKDKKEAKPMDSETLARKTKGMIAEYVQLKMDSEFVECFKELEEINYQAAVYDLVNNIMERRVADVEQVVKGVALLEADAGLSVDTAIAGLSEFSEQLVDISLDAPNAFKFFGMMMAATHVPLSRVVETLGDLATNVSSPLPAGFPIVAAYLKQLVVMNGEDKTRQDIEDAQFDIVQLLNKDRRSDAEVRRSLNMQDLLPLFPKFA</sequence>
<proteinExistence type="inferred from homology"/>
<feature type="compositionally biased region" description="Low complexity" evidence="8">
    <location>
        <begin position="28"/>
        <end position="64"/>
    </location>
</feature>
<feature type="compositionally biased region" description="Basic and acidic residues" evidence="8">
    <location>
        <begin position="634"/>
        <end position="644"/>
    </location>
</feature>
<feature type="domain" description="MIF4G" evidence="9">
    <location>
        <begin position="973"/>
        <end position="1202"/>
    </location>
</feature>
<feature type="compositionally biased region" description="Low complexity" evidence="8">
    <location>
        <begin position="311"/>
        <end position="321"/>
    </location>
</feature>
<feature type="region of interest" description="Disordered" evidence="8">
    <location>
        <begin position="796"/>
        <end position="941"/>
    </location>
</feature>
<feature type="compositionally biased region" description="Polar residues" evidence="8">
    <location>
        <begin position="1340"/>
        <end position="1367"/>
    </location>
</feature>
<name>A0A9W8LKP9_9FUNG</name>
<evidence type="ECO:0000313" key="11">
    <source>
        <dbReference type="Proteomes" id="UP001140172"/>
    </source>
</evidence>
<feature type="compositionally biased region" description="Low complexity" evidence="8">
    <location>
        <begin position="179"/>
        <end position="201"/>
    </location>
</feature>
<feature type="compositionally biased region" description="Polar residues" evidence="8">
    <location>
        <begin position="7"/>
        <end position="24"/>
    </location>
</feature>
<comment type="caution">
    <text evidence="10">The sequence shown here is derived from an EMBL/GenBank/DDBJ whole genome shotgun (WGS) entry which is preliminary data.</text>
</comment>
<reference evidence="10" key="1">
    <citation type="submission" date="2022-07" db="EMBL/GenBank/DDBJ databases">
        <title>Phylogenomic reconstructions and comparative analyses of Kickxellomycotina fungi.</title>
        <authorList>
            <person name="Reynolds N.K."/>
            <person name="Stajich J.E."/>
            <person name="Barry K."/>
            <person name="Grigoriev I.V."/>
            <person name="Crous P."/>
            <person name="Smith M.E."/>
        </authorList>
    </citation>
    <scope>NUCLEOTIDE SEQUENCE</scope>
    <source>
        <strain evidence="10">BCRC 34489</strain>
    </source>
</reference>
<feature type="compositionally biased region" description="Low complexity" evidence="8">
    <location>
        <begin position="215"/>
        <end position="238"/>
    </location>
</feature>
<organism evidence="10 11">
    <name type="scientific">Coemansia interrupta</name>
    <dbReference type="NCBI Taxonomy" id="1126814"/>
    <lineage>
        <taxon>Eukaryota</taxon>
        <taxon>Fungi</taxon>
        <taxon>Fungi incertae sedis</taxon>
        <taxon>Zoopagomycota</taxon>
        <taxon>Kickxellomycotina</taxon>
        <taxon>Kickxellomycetes</taxon>
        <taxon>Kickxellales</taxon>
        <taxon>Kickxellaceae</taxon>
        <taxon>Coemansia</taxon>
    </lineage>
</organism>
<feature type="compositionally biased region" description="Gly residues" evidence="8">
    <location>
        <begin position="104"/>
        <end position="115"/>
    </location>
</feature>
<dbReference type="SMART" id="SM00543">
    <property type="entry name" value="MIF4G"/>
    <property type="match status" value="1"/>
</dbReference>
<feature type="compositionally biased region" description="Acidic residues" evidence="8">
    <location>
        <begin position="684"/>
        <end position="719"/>
    </location>
</feature>
<feature type="region of interest" description="Disordered" evidence="8">
    <location>
        <begin position="1228"/>
        <end position="1419"/>
    </location>
</feature>
<evidence type="ECO:0000256" key="5">
    <source>
        <dbReference type="ARBA" id="ARBA00022553"/>
    </source>
</evidence>
<keyword evidence="6" id="KW-0694">RNA-binding</keyword>
<evidence type="ECO:0000256" key="6">
    <source>
        <dbReference type="ARBA" id="ARBA00022884"/>
    </source>
</evidence>
<feature type="compositionally biased region" description="Basic and acidic residues" evidence="8">
    <location>
        <begin position="1406"/>
        <end position="1419"/>
    </location>
</feature>
<dbReference type="GO" id="GO:0010494">
    <property type="term" value="C:cytoplasmic stress granule"/>
    <property type="evidence" value="ECO:0007669"/>
    <property type="project" value="UniProtKB-ARBA"/>
</dbReference>
<feature type="compositionally biased region" description="Low complexity" evidence="8">
    <location>
        <begin position="86"/>
        <end position="103"/>
    </location>
</feature>
<feature type="compositionally biased region" description="Basic and acidic residues" evidence="8">
    <location>
        <begin position="656"/>
        <end position="667"/>
    </location>
</feature>
<dbReference type="OrthoDB" id="514777at2759"/>
<dbReference type="InterPro" id="IPR016024">
    <property type="entry name" value="ARM-type_fold"/>
</dbReference>
<accession>A0A9W8LKP9</accession>
<comment type="similarity">
    <text evidence="2">Belongs to the eukaryotic initiation factor 4G family.</text>
</comment>
<keyword evidence="7" id="KW-0648">Protein biosynthesis</keyword>
<feature type="compositionally biased region" description="Polar residues" evidence="8">
    <location>
        <begin position="721"/>
        <end position="746"/>
    </location>
</feature>
<feature type="compositionally biased region" description="Basic and acidic residues" evidence="8">
    <location>
        <begin position="1319"/>
        <end position="1329"/>
    </location>
</feature>
<evidence type="ECO:0000256" key="3">
    <source>
        <dbReference type="ARBA" id="ARBA00022490"/>
    </source>
</evidence>
<keyword evidence="11" id="KW-1185">Reference proteome</keyword>
<feature type="region of interest" description="Disordered" evidence="8">
    <location>
        <begin position="1"/>
        <end position="430"/>
    </location>
</feature>
<feature type="region of interest" description="Disordered" evidence="8">
    <location>
        <begin position="634"/>
        <end position="746"/>
    </location>
</feature>
<feature type="compositionally biased region" description="Basic and acidic residues" evidence="8">
    <location>
        <begin position="857"/>
        <end position="874"/>
    </location>
</feature>
<dbReference type="GO" id="GO:0003729">
    <property type="term" value="F:mRNA binding"/>
    <property type="evidence" value="ECO:0007669"/>
    <property type="project" value="TreeGrafter"/>
</dbReference>
<dbReference type="SUPFAM" id="SSF48371">
    <property type="entry name" value="ARM repeat"/>
    <property type="match status" value="2"/>
</dbReference>
<dbReference type="EMBL" id="JANBUM010000114">
    <property type="protein sequence ID" value="KAJ2784400.1"/>
    <property type="molecule type" value="Genomic_DNA"/>
</dbReference>
<dbReference type="PANTHER" id="PTHR23253">
    <property type="entry name" value="EUKARYOTIC TRANSLATION INITIATION FACTOR 4 GAMMA"/>
    <property type="match status" value="1"/>
</dbReference>
<evidence type="ECO:0000313" key="10">
    <source>
        <dbReference type="EMBL" id="KAJ2784400.1"/>
    </source>
</evidence>
<evidence type="ECO:0000256" key="4">
    <source>
        <dbReference type="ARBA" id="ARBA00022540"/>
    </source>
</evidence>
<feature type="compositionally biased region" description="Low complexity" evidence="8">
    <location>
        <begin position="332"/>
        <end position="369"/>
    </location>
</feature>
<feature type="compositionally biased region" description="Polar residues" evidence="8">
    <location>
        <begin position="145"/>
        <end position="178"/>
    </location>
</feature>
<dbReference type="FunFam" id="1.25.40.180:FF:000020">
    <property type="entry name" value="Eukaryotic translation initiation factor subunit"/>
    <property type="match status" value="1"/>
</dbReference>
<dbReference type="Pfam" id="PF02854">
    <property type="entry name" value="MIF4G"/>
    <property type="match status" value="1"/>
</dbReference>
<keyword evidence="3" id="KW-0963">Cytoplasm</keyword>